<dbReference type="EMBL" id="LT607733">
    <property type="protein sequence ID" value="SCG17938.1"/>
    <property type="molecule type" value="Genomic_DNA"/>
</dbReference>
<feature type="transmembrane region" description="Helical" evidence="1">
    <location>
        <begin position="59"/>
        <end position="84"/>
    </location>
</feature>
<feature type="transmembrane region" description="Helical" evidence="1">
    <location>
        <begin position="105"/>
        <end position="138"/>
    </location>
</feature>
<protein>
    <submittedName>
        <fullName evidence="2">ABC-2 family transporter protein</fullName>
    </submittedName>
</protein>
<keyword evidence="1" id="KW-0812">Transmembrane</keyword>
<dbReference type="Pfam" id="PF12730">
    <property type="entry name" value="ABC2_membrane_4"/>
    <property type="match status" value="1"/>
</dbReference>
<dbReference type="Proteomes" id="UP000198251">
    <property type="component" value="Chromosome I"/>
</dbReference>
<reference evidence="2 3" key="1">
    <citation type="submission" date="2016-06" db="EMBL/GenBank/DDBJ databases">
        <authorList>
            <person name="Kjaerup R.B."/>
            <person name="Dalgaard T.S."/>
            <person name="Juul-Madsen H.R."/>
        </authorList>
    </citation>
    <scope>NUCLEOTIDE SEQUENCE [LARGE SCALE GENOMIC DNA]</scope>
    <source>
        <strain evidence="2 3">DSM 43913</strain>
    </source>
</reference>
<keyword evidence="1" id="KW-1133">Transmembrane helix</keyword>
<dbReference type="PANTHER" id="PTHR37305:SF1">
    <property type="entry name" value="MEMBRANE PROTEIN"/>
    <property type="match status" value="1"/>
</dbReference>
<evidence type="ECO:0000313" key="3">
    <source>
        <dbReference type="Proteomes" id="UP000198251"/>
    </source>
</evidence>
<dbReference type="RefSeq" id="WP_269458855.1">
    <property type="nucleotide sequence ID" value="NZ_JBFAAC010000013.1"/>
</dbReference>
<proteinExistence type="predicted"/>
<feature type="transmembrane region" description="Helical" evidence="1">
    <location>
        <begin position="158"/>
        <end position="179"/>
    </location>
</feature>
<organism evidence="2 3">
    <name type="scientific">Micromonospora echinofusca</name>
    <dbReference type="NCBI Taxonomy" id="47858"/>
    <lineage>
        <taxon>Bacteria</taxon>
        <taxon>Bacillati</taxon>
        <taxon>Actinomycetota</taxon>
        <taxon>Actinomycetes</taxon>
        <taxon>Micromonosporales</taxon>
        <taxon>Micromonosporaceae</taxon>
        <taxon>Micromonospora</taxon>
    </lineage>
</organism>
<evidence type="ECO:0000313" key="2">
    <source>
        <dbReference type="EMBL" id="SCG17938.1"/>
    </source>
</evidence>
<evidence type="ECO:0000256" key="1">
    <source>
        <dbReference type="SAM" id="Phobius"/>
    </source>
</evidence>
<gene>
    <name evidence="2" type="ORF">GA0070610_4264</name>
</gene>
<keyword evidence="1" id="KW-0472">Membrane</keyword>
<accession>A0A1C5GDY1</accession>
<dbReference type="GeneID" id="95803975"/>
<dbReference type="PANTHER" id="PTHR37305">
    <property type="entry name" value="INTEGRAL MEMBRANE PROTEIN-RELATED"/>
    <property type="match status" value="1"/>
</dbReference>
<keyword evidence="3" id="KW-1185">Reference proteome</keyword>
<dbReference type="AlphaFoldDB" id="A0A1C5GDY1"/>
<sequence>MTRAFRAELIKIARFRMLWITAVVAVAFAVGSAAAGILNAEPAAVGGPAPEDLARAGGGTLSFTVAASFAGAFLLAVFAGAVGVEFSRGTLRTLLMQQPGRLRLVAGKLAALLLFAAVTVAVTQAVSVVAAVLFAAAKDISTAEWFTAAGWRAMAGDYGSALLAVTGWALLGTALGVLVPSVPVAVGIGVGWAGPVEQVLGEAWGPAAEWFPGLLLESLLDPEPGGPGTARALVTLAGYCLAAACAAGIALTRRDVTS</sequence>
<name>A0A1C5GDY1_MICEH</name>